<evidence type="ECO:0000256" key="8">
    <source>
        <dbReference type="ARBA" id="ARBA00076447"/>
    </source>
</evidence>
<dbReference type="Pfam" id="PF17830">
    <property type="entry name" value="STI1-HOP_DP"/>
    <property type="match status" value="2"/>
</dbReference>
<evidence type="ECO:0000256" key="10">
    <source>
        <dbReference type="SAM" id="MobiDB-lite"/>
    </source>
</evidence>
<proteinExistence type="predicted"/>
<protein>
    <recommendedName>
        <fullName evidence="7">Hsp70-Hsp90 organising protein</fullName>
    </recommendedName>
    <alternativeName>
        <fullName evidence="8">Stress-inducible protein 1</fullName>
    </alternativeName>
</protein>
<dbReference type="SMART" id="SM00028">
    <property type="entry name" value="TPR"/>
    <property type="match status" value="8"/>
</dbReference>
<feature type="repeat" description="TPR" evidence="9">
    <location>
        <begin position="421"/>
        <end position="454"/>
    </location>
</feature>
<dbReference type="InterPro" id="IPR019734">
    <property type="entry name" value="TPR_rpt"/>
</dbReference>
<dbReference type="InterPro" id="IPR011990">
    <property type="entry name" value="TPR-like_helical_dom_sf"/>
</dbReference>
<feature type="repeat" description="TPR" evidence="9">
    <location>
        <begin position="387"/>
        <end position="420"/>
    </location>
</feature>
<evidence type="ECO:0000256" key="6">
    <source>
        <dbReference type="ARBA" id="ARBA00066016"/>
    </source>
</evidence>
<dbReference type="Gene3D" id="1.25.40.10">
    <property type="entry name" value="Tetratricopeptide repeat domain"/>
    <property type="match status" value="3"/>
</dbReference>
<evidence type="ECO:0000256" key="9">
    <source>
        <dbReference type="PROSITE-ProRule" id="PRU00339"/>
    </source>
</evidence>
<accession>A0A2R5H033</accession>
<evidence type="ECO:0000313" key="12">
    <source>
        <dbReference type="EMBL" id="GBG34403.1"/>
    </source>
</evidence>
<evidence type="ECO:0000256" key="2">
    <source>
        <dbReference type="ARBA" id="ARBA00022490"/>
    </source>
</evidence>
<feature type="repeat" description="TPR" evidence="9">
    <location>
        <begin position="76"/>
        <end position="109"/>
    </location>
</feature>
<keyword evidence="2" id="KW-0963">Cytoplasm</keyword>
<dbReference type="Gene3D" id="1.10.260.100">
    <property type="match status" value="2"/>
</dbReference>
<comment type="subunit">
    <text evidence="6">Monomer. Homodimer. Forms a complex composed of HOP and chaperones HSP70 and HSP90; the interaction is stronger in the absence of ATP. Interacts (via TPR 1, 2, 3, 7, 8 and 9 repeats) with HSP70 (via C-terminus); the interaction is direct and is stronger in the absence of ATP. Interacts (via TPR 4, 5 and 6 repeats) with HSP90 (via C-terminus); the interaction is direct.</text>
</comment>
<sequence length="571" mass="64567">MERDKAADAEDCKARGNEALKAKDFDKAIEWYTEAIKLAKNHVYFSNRSAAYLSKGFAETALKDAEECIALKPDWGKGYVRKGAALHNLKKYDESAAAYEKGLEFEPELAALKNGLEAVKQAKEQSTQSSGLFPPDFMDKIKASPKLSKYLEDPTFTQLLTMIQTNPQMLQIAAQDPRIQEVFSEILGIRFQTPQDDAEARAKAEEEAKERERKRKEQEAEEAKRKAEEEERLRREQETPEEREKRENKEKAEAIKLEGNEFYKRKEFDQALAKYNEAKELDPENMLFLLNIASVKLEQGELEACIEACDEAIKVGRSVYAPYEQVAKAYERKGNAYAKHKQWTKAIEEYKKGQLESSSPAVANKLKLAERKLKDEAAKSYLDPEKAAAAKEEGNVLFKEGKYPAAIEKYSEAIKRDPECAVYYGNRATAYMKLGDFGCAMDDCKKALSIDPKYVKCIAKKGNIEVFLKEYHKALRSFKQGLEIDANNTECIQGLQRTQMAIRTASPADDQLRASRAMEDPEIQGILNDPVMRRVLDDMRDNPSSTAEHMANPGIREKIETLIAAGILKTG</sequence>
<dbReference type="PANTHER" id="PTHR22904:SF523">
    <property type="entry name" value="STRESS-INDUCED-PHOSPHOPROTEIN 1"/>
    <property type="match status" value="1"/>
</dbReference>
<dbReference type="InterPro" id="IPR013105">
    <property type="entry name" value="TPR_2"/>
</dbReference>
<dbReference type="InParanoid" id="A0A2R5H033"/>
<dbReference type="PROSITE" id="PS50005">
    <property type="entry name" value="TPR"/>
    <property type="match status" value="5"/>
</dbReference>
<evidence type="ECO:0000256" key="7">
    <source>
        <dbReference type="ARBA" id="ARBA00074766"/>
    </source>
</evidence>
<organism evidence="12 13">
    <name type="scientific">Hondaea fermentalgiana</name>
    <dbReference type="NCBI Taxonomy" id="2315210"/>
    <lineage>
        <taxon>Eukaryota</taxon>
        <taxon>Sar</taxon>
        <taxon>Stramenopiles</taxon>
        <taxon>Bigyra</taxon>
        <taxon>Labyrinthulomycetes</taxon>
        <taxon>Thraustochytrida</taxon>
        <taxon>Thraustochytriidae</taxon>
        <taxon>Hondaea</taxon>
    </lineage>
</organism>
<dbReference type="GO" id="GO:0051879">
    <property type="term" value="F:Hsp90 protein binding"/>
    <property type="evidence" value="ECO:0007669"/>
    <property type="project" value="TreeGrafter"/>
</dbReference>
<evidence type="ECO:0000256" key="1">
    <source>
        <dbReference type="ARBA" id="ARBA00004496"/>
    </source>
</evidence>
<dbReference type="Proteomes" id="UP000241890">
    <property type="component" value="Unassembled WGS sequence"/>
</dbReference>
<dbReference type="OrthoDB" id="2423701at2759"/>
<keyword evidence="4 9" id="KW-0802">TPR repeat</keyword>
<comment type="subcellular location">
    <subcellularLocation>
        <location evidence="1">Cytoplasm</location>
    </subcellularLocation>
</comment>
<dbReference type="Pfam" id="PF07719">
    <property type="entry name" value="TPR_2"/>
    <property type="match status" value="1"/>
</dbReference>
<dbReference type="Pfam" id="PF13414">
    <property type="entry name" value="TPR_11"/>
    <property type="match status" value="2"/>
</dbReference>
<feature type="domain" description="STI1" evidence="11">
    <location>
        <begin position="520"/>
        <end position="559"/>
    </location>
</feature>
<dbReference type="FunFam" id="1.10.260.100:FF:000002">
    <property type="entry name" value="Stress-induced-phosphoprotein 1 (Hsp70/Hsp90-organizing)"/>
    <property type="match status" value="1"/>
</dbReference>
<dbReference type="InterPro" id="IPR006636">
    <property type="entry name" value="STI1_HS-bd"/>
</dbReference>
<name>A0A2R5H033_9STRA</name>
<feature type="compositionally biased region" description="Basic and acidic residues" evidence="10">
    <location>
        <begin position="198"/>
        <end position="250"/>
    </location>
</feature>
<keyword evidence="13" id="KW-1185">Reference proteome</keyword>
<evidence type="ECO:0000313" key="13">
    <source>
        <dbReference type="Proteomes" id="UP000241890"/>
    </source>
</evidence>
<comment type="function">
    <text evidence="5">Acts as a co-chaperone and mediates the association of the chaperones HSP70 and HSP90 probably facilitating substrate transfer from HSP70 to HSP90. Stimulates HSP70 ATPase activity and, in contrast, inhibits HSP90 ATPase activity.</text>
</comment>
<dbReference type="InterPro" id="IPR041243">
    <property type="entry name" value="STI1/HOP_DP"/>
</dbReference>
<dbReference type="EMBL" id="BEYU01000193">
    <property type="protein sequence ID" value="GBG34403.1"/>
    <property type="molecule type" value="Genomic_DNA"/>
</dbReference>
<evidence type="ECO:0000256" key="4">
    <source>
        <dbReference type="ARBA" id="ARBA00022803"/>
    </source>
</evidence>
<dbReference type="SUPFAM" id="SSF48452">
    <property type="entry name" value="TPR-like"/>
    <property type="match status" value="3"/>
</dbReference>
<dbReference type="FunFam" id="1.25.40.10:FF:000010">
    <property type="entry name" value="Stress-induced phosphoprotein 1"/>
    <property type="match status" value="1"/>
</dbReference>
<feature type="domain" description="STI1" evidence="11">
    <location>
        <begin position="144"/>
        <end position="183"/>
    </location>
</feature>
<dbReference type="AlphaFoldDB" id="A0A2R5H033"/>
<dbReference type="Pfam" id="PF13181">
    <property type="entry name" value="TPR_8"/>
    <property type="match status" value="1"/>
</dbReference>
<feature type="repeat" description="TPR" evidence="9">
    <location>
        <begin position="252"/>
        <end position="285"/>
    </location>
</feature>
<dbReference type="GO" id="GO:0005737">
    <property type="term" value="C:cytoplasm"/>
    <property type="evidence" value="ECO:0007669"/>
    <property type="project" value="UniProtKB-SubCell"/>
</dbReference>
<gene>
    <name evidence="12" type="ORF">FCC1311_106272</name>
</gene>
<dbReference type="PANTHER" id="PTHR22904">
    <property type="entry name" value="TPR REPEAT CONTAINING PROTEIN"/>
    <property type="match status" value="1"/>
</dbReference>
<evidence type="ECO:0000256" key="3">
    <source>
        <dbReference type="ARBA" id="ARBA00022737"/>
    </source>
</evidence>
<feature type="region of interest" description="Disordered" evidence="10">
    <location>
        <begin position="194"/>
        <end position="250"/>
    </location>
</feature>
<evidence type="ECO:0000256" key="5">
    <source>
        <dbReference type="ARBA" id="ARBA00056105"/>
    </source>
</evidence>
<reference evidence="12 13" key="1">
    <citation type="submission" date="2017-12" db="EMBL/GenBank/DDBJ databases">
        <title>Sequencing, de novo assembly and annotation of complete genome of a new Thraustochytrid species, strain FCC1311.</title>
        <authorList>
            <person name="Sedici K."/>
            <person name="Godart F."/>
            <person name="Aiese Cigliano R."/>
            <person name="Sanseverino W."/>
            <person name="Barakat M."/>
            <person name="Ortet P."/>
            <person name="Marechal E."/>
            <person name="Cagnac O."/>
            <person name="Amato A."/>
        </authorList>
    </citation>
    <scope>NUCLEOTIDE SEQUENCE [LARGE SCALE GENOMIC DNA]</scope>
</reference>
<feature type="repeat" description="TPR" evidence="9">
    <location>
        <begin position="9"/>
        <end position="42"/>
    </location>
</feature>
<keyword evidence="3" id="KW-0677">Repeat</keyword>
<dbReference type="SMART" id="SM00727">
    <property type="entry name" value="STI1"/>
    <property type="match status" value="2"/>
</dbReference>
<evidence type="ECO:0000259" key="11">
    <source>
        <dbReference type="SMART" id="SM00727"/>
    </source>
</evidence>
<comment type="caution">
    <text evidence="12">The sequence shown here is derived from an EMBL/GenBank/DDBJ whole genome shotgun (WGS) entry which is preliminary data.</text>
</comment>
<dbReference type="FunFam" id="1.25.40.10:FF:000020">
    <property type="entry name" value="Stress-induced phosphoprotein 1"/>
    <property type="match status" value="1"/>
</dbReference>